<evidence type="ECO:0000313" key="1">
    <source>
        <dbReference type="EMBL" id="SVB28858.1"/>
    </source>
</evidence>
<feature type="non-terminal residue" evidence="1">
    <location>
        <position position="1"/>
    </location>
</feature>
<name>A0A382CRS9_9ZZZZ</name>
<proteinExistence type="predicted"/>
<accession>A0A382CRS9</accession>
<dbReference type="AlphaFoldDB" id="A0A382CRS9"/>
<sequence>MALPKLKTVTYTLKLPSTGDEIKYRPFLVKEQKNLMIAQETEDDKVIQTAIAQSIIDCTFDKIDPWELPSFDVEYVFLKIRSKSVGDKIELNVLCPDD</sequence>
<dbReference type="InterPro" id="IPR024364">
    <property type="entry name" value="Baseplate_phage_T4-like"/>
</dbReference>
<gene>
    <name evidence="1" type="ORF">METZ01_LOCUS181712</name>
</gene>
<feature type="non-terminal residue" evidence="1">
    <location>
        <position position="98"/>
    </location>
</feature>
<reference evidence="1" key="1">
    <citation type="submission" date="2018-05" db="EMBL/GenBank/DDBJ databases">
        <authorList>
            <person name="Lanie J.A."/>
            <person name="Ng W.-L."/>
            <person name="Kazmierczak K.M."/>
            <person name="Andrzejewski T.M."/>
            <person name="Davidsen T.M."/>
            <person name="Wayne K.J."/>
            <person name="Tettelin H."/>
            <person name="Glass J.I."/>
            <person name="Rusch D."/>
            <person name="Podicherti R."/>
            <person name="Tsui H.-C.T."/>
            <person name="Winkler M.E."/>
        </authorList>
    </citation>
    <scope>NUCLEOTIDE SEQUENCE</scope>
</reference>
<protein>
    <submittedName>
        <fullName evidence="1">Uncharacterized protein</fullName>
    </submittedName>
</protein>
<dbReference type="EMBL" id="UINC01035830">
    <property type="protein sequence ID" value="SVB28858.1"/>
    <property type="molecule type" value="Genomic_DNA"/>
</dbReference>
<dbReference type="Pfam" id="PF12322">
    <property type="entry name" value="T4_baseplate"/>
    <property type="match status" value="1"/>
</dbReference>
<organism evidence="1">
    <name type="scientific">marine metagenome</name>
    <dbReference type="NCBI Taxonomy" id="408172"/>
    <lineage>
        <taxon>unclassified sequences</taxon>
        <taxon>metagenomes</taxon>
        <taxon>ecological metagenomes</taxon>
    </lineage>
</organism>